<proteinExistence type="predicted"/>
<protein>
    <submittedName>
        <fullName evidence="2">Biotin synthase domain protein</fullName>
        <ecNumber evidence="2">2.8.1.6</ecNumber>
    </submittedName>
</protein>
<reference evidence="2" key="1">
    <citation type="submission" date="2014-01" db="EMBL/GenBank/DDBJ databases">
        <authorList>
            <person name="Brown-Elliot B."/>
            <person name="Wallace R."/>
            <person name="Lenaerts A."/>
            <person name="Ordway D."/>
            <person name="DeGroote M.A."/>
            <person name="Parker T."/>
            <person name="Sizemore C."/>
            <person name="Tallon L.J."/>
            <person name="Sadzewicz L.K."/>
            <person name="Sengamalay N."/>
            <person name="Fraser C.M."/>
            <person name="Hine E."/>
            <person name="Shefchek K.A."/>
            <person name="Das S.P."/>
            <person name="Tettelin H."/>
        </authorList>
    </citation>
    <scope>NUCLEOTIDE SEQUENCE [LARGE SCALE GENOMIC DNA]</scope>
    <source>
        <strain evidence="2">4042</strain>
    </source>
</reference>
<dbReference type="GO" id="GO:0004076">
    <property type="term" value="F:biotin synthase activity"/>
    <property type="evidence" value="ECO:0007669"/>
    <property type="project" value="UniProtKB-EC"/>
</dbReference>
<dbReference type="AlphaFoldDB" id="X8DKA4"/>
<evidence type="ECO:0000256" key="1">
    <source>
        <dbReference type="SAM" id="MobiDB-lite"/>
    </source>
</evidence>
<dbReference type="EC" id="2.8.1.6" evidence="2"/>
<dbReference type="EMBL" id="JAOB01000014">
    <property type="protein sequence ID" value="EUA68476.1"/>
    <property type="molecule type" value="Genomic_DNA"/>
</dbReference>
<accession>X8DKA4</accession>
<organism evidence="2">
    <name type="scientific">Mycobacterium xenopi 4042</name>
    <dbReference type="NCBI Taxonomy" id="1299334"/>
    <lineage>
        <taxon>Bacteria</taxon>
        <taxon>Bacillati</taxon>
        <taxon>Actinomycetota</taxon>
        <taxon>Actinomycetes</taxon>
        <taxon>Mycobacteriales</taxon>
        <taxon>Mycobacteriaceae</taxon>
        <taxon>Mycobacterium</taxon>
    </lineage>
</organism>
<comment type="caution">
    <text evidence="2">The sequence shown here is derived from an EMBL/GenBank/DDBJ whole genome shotgun (WGS) entry which is preliminary data.</text>
</comment>
<feature type="region of interest" description="Disordered" evidence="1">
    <location>
        <begin position="170"/>
        <end position="189"/>
    </location>
</feature>
<sequence>MPLNFLNPRRAPFADLEVMPASEALKAVAPFGWHYRAPCSDSRAAVRSRWGTRCQRGMLGGINAVIVGNYLTTLGGGARPTWNCSTICRCRSRRSTQACRYWEAMVRDLPAPLGAGATTSTPGPAAPRYRAPPGLGWSRLGSARNAAAGWLSRCGPMVGGQVFPARPGGLHRPGNAAMSEPRSGDAPRASRRRAIAVVVGPGRRGVVIGALWAWIARPSTGRGADPRG</sequence>
<dbReference type="PATRIC" id="fig|1299334.3.peg.1766"/>
<gene>
    <name evidence="2" type="ORF">I553_3941</name>
</gene>
<name>X8DKA4_MYCXE</name>
<evidence type="ECO:0000313" key="2">
    <source>
        <dbReference type="EMBL" id="EUA68476.1"/>
    </source>
</evidence>
<keyword evidence="2" id="KW-0808">Transferase</keyword>